<evidence type="ECO:0000256" key="1">
    <source>
        <dbReference type="ARBA" id="ARBA00004141"/>
    </source>
</evidence>
<reference evidence="9" key="3">
    <citation type="submission" date="2025-09" db="UniProtKB">
        <authorList>
            <consortium name="Ensembl"/>
        </authorList>
    </citation>
    <scope>IDENTIFICATION</scope>
</reference>
<feature type="region of interest" description="Disordered" evidence="7">
    <location>
        <begin position="918"/>
        <end position="941"/>
    </location>
</feature>
<evidence type="ECO:0000256" key="2">
    <source>
        <dbReference type="ARBA" id="ARBA00009671"/>
    </source>
</evidence>
<feature type="compositionally biased region" description="Basic and acidic residues" evidence="7">
    <location>
        <begin position="1035"/>
        <end position="1045"/>
    </location>
</feature>
<gene>
    <name evidence="9" type="primary">ANO8</name>
</gene>
<feature type="compositionally biased region" description="Low complexity" evidence="7">
    <location>
        <begin position="12"/>
        <end position="34"/>
    </location>
</feature>
<feature type="transmembrane region" description="Helical" evidence="6">
    <location>
        <begin position="324"/>
        <end position="344"/>
    </location>
</feature>
<sequence length="1054" mass="119591">MQAAGSTGAPDTDATVNSSSGSSSSSSGTSSGTADVDDSDGAGERMERTVPSEQQQQQQRTNNIQQQQQQQTSSAPSGVLDKLFGKRLLQARHFIMSRKSWLKMVPTENCDILMTFPDTIDDHTLLWLLNQIRIGIPQVSIQIRQHKHTQAHAFFITTTFENLLRGAEQMGMHKAVKPQFGGGMRRFSCEEDNIYENIESELCFFTSQERQSIIKYWLDNLRAKQGEVLHNIHFLEGQPIIPELVARGVIHQMFPLHEQRILNQLMTSWVQAVCERQPLDDICDYFGVKIGMYFAWLGFYTNSMLYPAVIGFLLWILAEADQTSQDICCVVFALFNVVWATLFLERWKRREAELAYRWGTLDTPAESLEEPRPQFRGVKRCSPITGCEEFYYPPWKRALFRWLVSLPICLLCLCFVFLAMLLCLELQEVVMEIQELPGITRFIPKILLAITVTICDEVYKKIAYWLNDMENYRLQSAYENNLIIKMVFFEFINSYLSLFYIGFYLKDMERLKEMLATLLIFRQFLQNIKEVLQPYLYEQNKLGVFTPKVLWELLQAIVLKYGRLALGKAQASMTAYSFLGPRGIPVSHTANGNPEPKRRGDLKAGFRLSEEEWDMNDSALKQRKVSFTEKVDYQDVTTEMQTGDDSFLEDSPTLVEEGMDPSSIFDSCDEDSDCELLSQESDSLCQRRKNVGEGKEDKKSWIDPPEESKTVTLTQAEIESCMQTYEDTLQDYQEMFIQFGYVVLFSSAFPLAAMCALINNIIEIRSDALKLCTGLQRPFGQRVENIGQWQTAMEAMGLIAIIVNCYLIGQCGQLQRLFPWLSPEMTIISIVLLEKHEQQAQQHFQQQLRRRREEEELQRQAELQAEARQESEYHKADTQHQHHHDKTPGGKPGDKPKRPSSLLGNNNVMKLKQIIPLQGKFSSGTSRSPAQSPTGGEAKLPGFLKFLKSPEVKKEPAVAVGATPGSTVTSSVPPSGQERSQSPNRTFSPGKLFSFSKSEGTVVCANGTQPSTQAANTQPNRHDLNTTPEELPSNESDKGESRQLTDLENSGSKS</sequence>
<dbReference type="Pfam" id="PF04547">
    <property type="entry name" value="Anoctamin"/>
    <property type="match status" value="1"/>
</dbReference>
<dbReference type="GeneTree" id="ENSGT00940000157019"/>
<dbReference type="GO" id="GO:0005254">
    <property type="term" value="F:chloride channel activity"/>
    <property type="evidence" value="ECO:0007669"/>
    <property type="project" value="TreeGrafter"/>
</dbReference>
<dbReference type="Proteomes" id="UP000314980">
    <property type="component" value="Unassembled WGS sequence"/>
</dbReference>
<reference evidence="10" key="1">
    <citation type="submission" date="2015-09" db="EMBL/GenBank/DDBJ databases">
        <authorList>
            <person name="Sai Rama Sridatta P."/>
        </authorList>
    </citation>
    <scope>NUCLEOTIDE SEQUENCE [LARGE SCALE GENOMIC DNA]</scope>
</reference>
<feature type="compositionally biased region" description="Basic and acidic residues" evidence="7">
    <location>
        <begin position="690"/>
        <end position="707"/>
    </location>
</feature>
<keyword evidence="3 6" id="KW-0812">Transmembrane</keyword>
<reference evidence="9" key="2">
    <citation type="submission" date="2025-08" db="UniProtKB">
        <authorList>
            <consortium name="Ensembl"/>
        </authorList>
    </citation>
    <scope>IDENTIFICATION</scope>
</reference>
<protein>
    <recommendedName>
        <fullName evidence="6">Anoctamin</fullName>
    </recommendedName>
</protein>
<evidence type="ECO:0000256" key="6">
    <source>
        <dbReference type="RuleBase" id="RU280814"/>
    </source>
</evidence>
<feature type="compositionally biased region" description="Low complexity" evidence="7">
    <location>
        <begin position="960"/>
        <end position="976"/>
    </location>
</feature>
<feature type="region of interest" description="Disordered" evidence="7">
    <location>
        <begin position="688"/>
        <end position="707"/>
    </location>
</feature>
<evidence type="ECO:0000259" key="8">
    <source>
        <dbReference type="Pfam" id="PF04547"/>
    </source>
</evidence>
<feature type="region of interest" description="Disordered" evidence="7">
    <location>
        <begin position="955"/>
        <end position="1054"/>
    </location>
</feature>
<name>A0A4W6FA53_LATCA</name>
<evidence type="ECO:0000256" key="7">
    <source>
        <dbReference type="SAM" id="MobiDB-lite"/>
    </source>
</evidence>
<keyword evidence="4 6" id="KW-1133">Transmembrane helix</keyword>
<dbReference type="InterPro" id="IPR007632">
    <property type="entry name" value="Anoctamin"/>
</dbReference>
<dbReference type="InterPro" id="IPR049452">
    <property type="entry name" value="Anoctamin_TM"/>
</dbReference>
<comment type="similarity">
    <text evidence="2 6">Belongs to the anoctamin family.</text>
</comment>
<comment type="subcellular location">
    <subcellularLocation>
        <location evidence="1 6">Membrane</location>
        <topology evidence="1 6">Multi-pass membrane protein</topology>
    </subcellularLocation>
</comment>
<feature type="compositionally biased region" description="Polar residues" evidence="7">
    <location>
        <begin position="920"/>
        <end position="934"/>
    </location>
</feature>
<feature type="transmembrane region" description="Helical" evidence="6">
    <location>
        <begin position="482"/>
        <end position="505"/>
    </location>
</feature>
<organism evidence="9 10">
    <name type="scientific">Lates calcarifer</name>
    <name type="common">Barramundi</name>
    <name type="synonym">Holocentrus calcarifer</name>
    <dbReference type="NCBI Taxonomy" id="8187"/>
    <lineage>
        <taxon>Eukaryota</taxon>
        <taxon>Metazoa</taxon>
        <taxon>Chordata</taxon>
        <taxon>Craniata</taxon>
        <taxon>Vertebrata</taxon>
        <taxon>Euteleostomi</taxon>
        <taxon>Actinopterygii</taxon>
        <taxon>Neopterygii</taxon>
        <taxon>Teleostei</taxon>
        <taxon>Neoteleostei</taxon>
        <taxon>Acanthomorphata</taxon>
        <taxon>Carangaria</taxon>
        <taxon>Carangaria incertae sedis</taxon>
        <taxon>Centropomidae</taxon>
        <taxon>Lates</taxon>
    </lineage>
</organism>
<feature type="compositionally biased region" description="Polar residues" evidence="7">
    <location>
        <begin position="977"/>
        <end position="987"/>
    </location>
</feature>
<feature type="transmembrane region" description="Helical" evidence="6">
    <location>
        <begin position="294"/>
        <end position="318"/>
    </location>
</feature>
<evidence type="ECO:0000256" key="4">
    <source>
        <dbReference type="ARBA" id="ARBA00022989"/>
    </source>
</evidence>
<evidence type="ECO:0000313" key="9">
    <source>
        <dbReference type="Ensembl" id="ENSLCAP00010048155.1"/>
    </source>
</evidence>
<accession>A0A4W6FA53</accession>
<evidence type="ECO:0000256" key="3">
    <source>
        <dbReference type="ARBA" id="ARBA00022692"/>
    </source>
</evidence>
<evidence type="ECO:0000313" key="10">
    <source>
        <dbReference type="Proteomes" id="UP000314980"/>
    </source>
</evidence>
<feature type="compositionally biased region" description="Basic and acidic residues" evidence="7">
    <location>
        <begin position="851"/>
        <end position="897"/>
    </location>
</feature>
<keyword evidence="10" id="KW-1185">Reference proteome</keyword>
<feature type="region of interest" description="Disordered" evidence="7">
    <location>
        <begin position="1"/>
        <end position="77"/>
    </location>
</feature>
<dbReference type="Ensembl" id="ENSLCAT00010049344.1">
    <property type="protein sequence ID" value="ENSLCAP00010048155.1"/>
    <property type="gene ID" value="ENSLCAG00010022343.1"/>
</dbReference>
<keyword evidence="5 6" id="KW-0472">Membrane</keyword>
<feature type="compositionally biased region" description="Low complexity" evidence="7">
    <location>
        <begin position="54"/>
        <end position="72"/>
    </location>
</feature>
<feature type="domain" description="Anoctamin transmembrane" evidence="8">
    <location>
        <begin position="282"/>
        <end position="816"/>
    </location>
</feature>
<dbReference type="GO" id="GO:0005886">
    <property type="term" value="C:plasma membrane"/>
    <property type="evidence" value="ECO:0007669"/>
    <property type="project" value="TreeGrafter"/>
</dbReference>
<dbReference type="PANTHER" id="PTHR12308">
    <property type="entry name" value="ANOCTAMIN"/>
    <property type="match status" value="1"/>
</dbReference>
<comment type="caution">
    <text evidence="6">Lacks conserved residue(s) required for the propagation of feature annotation.</text>
</comment>
<proteinExistence type="inferred from homology"/>
<dbReference type="PANTHER" id="PTHR12308:SF47">
    <property type="entry name" value="ANOCTAMIN"/>
    <property type="match status" value="1"/>
</dbReference>
<feature type="region of interest" description="Disordered" evidence="7">
    <location>
        <begin position="844"/>
        <end position="904"/>
    </location>
</feature>
<feature type="compositionally biased region" description="Polar residues" evidence="7">
    <location>
        <begin position="1006"/>
        <end position="1019"/>
    </location>
</feature>
<feature type="transmembrane region" description="Helical" evidence="6">
    <location>
        <begin position="399"/>
        <end position="422"/>
    </location>
</feature>
<evidence type="ECO:0000256" key="5">
    <source>
        <dbReference type="ARBA" id="ARBA00023136"/>
    </source>
</evidence>
<dbReference type="AlphaFoldDB" id="A0A4W6FA53"/>